<dbReference type="GO" id="GO:0051603">
    <property type="term" value="P:proteolysis involved in protein catabolic process"/>
    <property type="evidence" value="ECO:0007669"/>
    <property type="project" value="InterPro"/>
</dbReference>
<keyword evidence="6" id="KW-1185">Reference proteome</keyword>
<dbReference type="PANTHER" id="PTHR32194:SF6">
    <property type="entry name" value="PROTEASOME SUBUNIT BETA"/>
    <property type="match status" value="1"/>
</dbReference>
<keyword evidence="2 4" id="KW-0647">Proteasome</keyword>
<dbReference type="PANTHER" id="PTHR32194">
    <property type="entry name" value="METALLOPROTEASE TLDD"/>
    <property type="match status" value="1"/>
</dbReference>
<dbReference type="Pfam" id="PF00227">
    <property type="entry name" value="Proteasome"/>
    <property type="match status" value="1"/>
</dbReference>
<proteinExistence type="inferred from homology"/>
<dbReference type="InterPro" id="IPR016295">
    <property type="entry name" value="Proteasome_beta4"/>
</dbReference>
<dbReference type="PROSITE" id="PS00854">
    <property type="entry name" value="PROTEASOME_BETA_1"/>
    <property type="match status" value="1"/>
</dbReference>
<comment type="similarity">
    <text evidence="4">Belongs to the peptidase T1B family.</text>
</comment>
<sequence length="240" mass="27370">MLDPTPKTAKDHPEISGGSTIGIKYDKGVLLAADTHLMYAGCYWYKDAQRIHKVADNCVIASSGDYADLQMLLKKLKDKNDYDIIAEDGHQHYEPKDYCKWLANVHFNKRMRVDPYYNSHIVAGVDSKSGDKFLGTVDVHGNNFEGNYVLTGIANYFCNAILDGNVTDDLTLEGARELMTKCFTVLYYKDKSQGDKIQYVTIDTDSNVNFEDPVTLESKWDYHFTKHLTNDHTRDVRFKN</sequence>
<dbReference type="GO" id="GO:0005737">
    <property type="term" value="C:cytoplasm"/>
    <property type="evidence" value="ECO:0007669"/>
    <property type="project" value="UniProtKB-SubCell"/>
</dbReference>
<reference evidence="5" key="1">
    <citation type="submission" date="2023-07" db="EMBL/GenBank/DDBJ databases">
        <authorList>
            <consortium name="AG Swart"/>
            <person name="Singh M."/>
            <person name="Singh A."/>
            <person name="Seah K."/>
            <person name="Emmerich C."/>
        </authorList>
    </citation>
    <scope>NUCLEOTIDE SEQUENCE</scope>
    <source>
        <strain evidence="5">DP1</strain>
    </source>
</reference>
<dbReference type="Gene3D" id="3.60.20.10">
    <property type="entry name" value="Glutamine Phosphoribosylpyrophosphate, subunit 1, domain 1"/>
    <property type="match status" value="1"/>
</dbReference>
<dbReference type="AlphaFoldDB" id="A0AAD1XVU4"/>
<name>A0AAD1XVU4_EUPCR</name>
<evidence type="ECO:0000256" key="2">
    <source>
        <dbReference type="ARBA" id="ARBA00022942"/>
    </source>
</evidence>
<comment type="function">
    <text evidence="4">Non-catalytic component of the proteasome.</text>
</comment>
<dbReference type="InterPro" id="IPR001353">
    <property type="entry name" value="Proteasome_sua/b"/>
</dbReference>
<accession>A0AAD1XVU4</accession>
<evidence type="ECO:0000313" key="5">
    <source>
        <dbReference type="EMBL" id="CAI2379833.1"/>
    </source>
</evidence>
<comment type="caution">
    <text evidence="5">The sequence shown here is derived from an EMBL/GenBank/DDBJ whole genome shotgun (WGS) entry which is preliminary data.</text>
</comment>
<organism evidence="5 6">
    <name type="scientific">Euplotes crassus</name>
    <dbReference type="NCBI Taxonomy" id="5936"/>
    <lineage>
        <taxon>Eukaryota</taxon>
        <taxon>Sar</taxon>
        <taxon>Alveolata</taxon>
        <taxon>Ciliophora</taxon>
        <taxon>Intramacronucleata</taxon>
        <taxon>Spirotrichea</taxon>
        <taxon>Hypotrichia</taxon>
        <taxon>Euplotida</taxon>
        <taxon>Euplotidae</taxon>
        <taxon>Moneuplotes</taxon>
    </lineage>
</organism>
<keyword evidence="3 4" id="KW-0539">Nucleus</keyword>
<evidence type="ECO:0000313" key="6">
    <source>
        <dbReference type="Proteomes" id="UP001295684"/>
    </source>
</evidence>
<dbReference type="EMBL" id="CAMPGE010021706">
    <property type="protein sequence ID" value="CAI2379833.1"/>
    <property type="molecule type" value="Genomic_DNA"/>
</dbReference>
<dbReference type="Proteomes" id="UP001295684">
    <property type="component" value="Unassembled WGS sequence"/>
</dbReference>
<dbReference type="PIRSF" id="PIRSF001213">
    <property type="entry name" value="Psome_endopept_beta"/>
    <property type="match status" value="1"/>
</dbReference>
<dbReference type="GO" id="GO:0005634">
    <property type="term" value="C:nucleus"/>
    <property type="evidence" value="ECO:0007669"/>
    <property type="project" value="UniProtKB-SubCell"/>
</dbReference>
<gene>
    <name evidence="5" type="ORF">ECRASSUSDP1_LOCUS21253</name>
</gene>
<evidence type="ECO:0000256" key="1">
    <source>
        <dbReference type="ARBA" id="ARBA00022490"/>
    </source>
</evidence>
<dbReference type="GO" id="GO:0019774">
    <property type="term" value="C:proteasome core complex, beta-subunit complex"/>
    <property type="evidence" value="ECO:0007669"/>
    <property type="project" value="UniProtKB-UniRule"/>
</dbReference>
<comment type="subcellular location">
    <subcellularLocation>
        <location evidence="4">Cytoplasm</location>
    </subcellularLocation>
    <subcellularLocation>
        <location evidence="4">Nucleus</location>
    </subcellularLocation>
</comment>
<dbReference type="InterPro" id="IPR029055">
    <property type="entry name" value="Ntn_hydrolases_N"/>
</dbReference>
<protein>
    <recommendedName>
        <fullName evidence="4">Proteasome subunit beta</fullName>
    </recommendedName>
</protein>
<dbReference type="InterPro" id="IPR023333">
    <property type="entry name" value="Proteasome_suB-type"/>
</dbReference>
<dbReference type="InterPro" id="IPR016050">
    <property type="entry name" value="Proteasome_bsu_CS"/>
</dbReference>
<evidence type="ECO:0000256" key="3">
    <source>
        <dbReference type="ARBA" id="ARBA00023242"/>
    </source>
</evidence>
<dbReference type="SUPFAM" id="SSF56235">
    <property type="entry name" value="N-terminal nucleophile aminohydrolases (Ntn hydrolases)"/>
    <property type="match status" value="1"/>
</dbReference>
<evidence type="ECO:0000256" key="4">
    <source>
        <dbReference type="PIRNR" id="PIRNR001213"/>
    </source>
</evidence>
<keyword evidence="1 4" id="KW-0963">Cytoplasm</keyword>